<keyword evidence="2" id="KW-1185">Reference proteome</keyword>
<organism evidence="1 2">
    <name type="scientific">Paraglaciecola polaris LMG 21857</name>
    <dbReference type="NCBI Taxonomy" id="1129793"/>
    <lineage>
        <taxon>Bacteria</taxon>
        <taxon>Pseudomonadati</taxon>
        <taxon>Pseudomonadota</taxon>
        <taxon>Gammaproteobacteria</taxon>
        <taxon>Alteromonadales</taxon>
        <taxon>Alteromonadaceae</taxon>
        <taxon>Paraglaciecola</taxon>
    </lineage>
</organism>
<dbReference type="OrthoDB" id="6996126at2"/>
<protein>
    <recommendedName>
        <fullName evidence="3">Fis family transcriptional regulator</fullName>
    </recommendedName>
</protein>
<dbReference type="STRING" id="1129793.GPLA_0607"/>
<evidence type="ECO:0000313" key="1">
    <source>
        <dbReference type="EMBL" id="GAC31523.1"/>
    </source>
</evidence>
<proteinExistence type="predicted"/>
<name>K6ZRQ1_9ALTE</name>
<dbReference type="RefSeq" id="WP_007103328.1">
    <property type="nucleotide sequence ID" value="NZ_BAER01000017.1"/>
</dbReference>
<dbReference type="EMBL" id="BAER01000017">
    <property type="protein sequence ID" value="GAC31523.1"/>
    <property type="molecule type" value="Genomic_DNA"/>
</dbReference>
<evidence type="ECO:0008006" key="3">
    <source>
        <dbReference type="Google" id="ProtNLM"/>
    </source>
</evidence>
<comment type="caution">
    <text evidence="1">The sequence shown here is derived from an EMBL/GenBank/DDBJ whole genome shotgun (WGS) entry which is preliminary data.</text>
</comment>
<accession>K6ZRQ1</accession>
<sequence length="115" mass="13119">MQKTVKKLDQNVIKALTNVCELAKQQVLGFEWITHTASYARFPSSLAVICVFDTDASLARAKLEEQDVFLRRQIQAQLLKVGVKLKDARHHVRFDSEQACAAQNNGNWQLRLKTH</sequence>
<dbReference type="AlphaFoldDB" id="K6ZRQ1"/>
<gene>
    <name evidence="1" type="ORF">GPLA_0607</name>
</gene>
<dbReference type="Proteomes" id="UP000006322">
    <property type="component" value="Unassembled WGS sequence"/>
</dbReference>
<evidence type="ECO:0000313" key="2">
    <source>
        <dbReference type="Proteomes" id="UP000006322"/>
    </source>
</evidence>
<reference evidence="2" key="1">
    <citation type="journal article" date="2014" name="Environ. Microbiol.">
        <title>Comparative genomics of the marine bacterial genus Glaciecola reveals the high degree of genomic diversity and genomic characteristic for cold adaptation.</title>
        <authorList>
            <person name="Qin Q.L."/>
            <person name="Xie B.B."/>
            <person name="Yu Y."/>
            <person name="Shu Y.L."/>
            <person name="Rong J.C."/>
            <person name="Zhang Y.J."/>
            <person name="Zhao D.L."/>
            <person name="Chen X.L."/>
            <person name="Zhang X.Y."/>
            <person name="Chen B."/>
            <person name="Zhou B.C."/>
            <person name="Zhang Y.Z."/>
        </authorList>
    </citation>
    <scope>NUCLEOTIDE SEQUENCE [LARGE SCALE GENOMIC DNA]</scope>
    <source>
        <strain evidence="2">LMG 21857</strain>
    </source>
</reference>